<sequence>MDLRTRLDYVLFQLTPTRTSYLFLFFVCELVIFARKESEKLASGLLDPFISHLKTTKDQISKRGYSITLRPVGLTPWFTKATLQRFVRFVSTPEVLDRFVTVEREIDIINYVTHDSSNLKLTGTESVIFGNFQKTFLHQRYVVSDLLKHLFGFIPLISHNLNSRVLHALFSQMVNSMELGMLFKKKIQSKLLSSLQFIRISSDFTFLSLLFLETRKKVLSKEQAMAYARALVAGYEPDHIKDLLSFADAFGASRLREACLNFMELCKRKNEDRLWMADVATMQACPRPDLSYLRTSGTVLAGEENDPNQNLMMSLSSTKQNGSADASDARSSDINPVKDGSSNFSGYFFSGMHATPPYYPGNMHWPPNVEDSSLARGWEPEDHRSHKSSSRSRRKSSRSKADETSKQDESTEPSDSSSESEPEEQVRKKKHEKRASRKVVIRNINYISSERNGEKDSDSEETSDEDEFIDGDSLKQQVEEAVESLEKQHKSTSRHHKQHNRSKHRNTASYDYEHETKAATANNPWDAFQNLLLQEKDLDSSERTRLQGKYFAGNGSENRIGRSSVFNPNSETVRNQPAVSSDPFLATQMDSSYEGETRGINFGTNEFFGPVVKRRENTNEELVMLQGNGSRISSRTDISDFATESTMTRSQKEGEWFMNNQLDKSANQDEIIGLKMFNGDNASSLAAGCFNTEKNKKDALIDDSLMIQGPSLGEDQHDSQLRIGIGMVTEIEATQHENDNAENVPKAVSVSYEPDDLYLMLG</sequence>
<feature type="region of interest" description="Disordered" evidence="1">
    <location>
        <begin position="374"/>
        <end position="509"/>
    </location>
</feature>
<gene>
    <name evidence="2" type="ORF">ES288_D13G182600v1</name>
</gene>
<name>A0A5D2A232_GOSDA</name>
<dbReference type="GO" id="GO:0045893">
    <property type="term" value="P:positive regulation of DNA-templated transcription"/>
    <property type="evidence" value="ECO:0007669"/>
    <property type="project" value="TreeGrafter"/>
</dbReference>
<reference evidence="2 3" key="1">
    <citation type="submission" date="2019-06" db="EMBL/GenBank/DDBJ databases">
        <title>WGS assembly of Gossypium darwinii.</title>
        <authorList>
            <person name="Chen Z.J."/>
            <person name="Sreedasyam A."/>
            <person name="Ando A."/>
            <person name="Song Q."/>
            <person name="De L."/>
            <person name="Hulse-Kemp A."/>
            <person name="Ding M."/>
            <person name="Ye W."/>
            <person name="Kirkbride R."/>
            <person name="Jenkins J."/>
            <person name="Plott C."/>
            <person name="Lovell J."/>
            <person name="Lin Y.-M."/>
            <person name="Vaughn R."/>
            <person name="Liu B."/>
            <person name="Li W."/>
            <person name="Simpson S."/>
            <person name="Scheffler B."/>
            <person name="Saski C."/>
            <person name="Grover C."/>
            <person name="Hu G."/>
            <person name="Conover J."/>
            <person name="Carlson J."/>
            <person name="Shu S."/>
            <person name="Boston L."/>
            <person name="Williams M."/>
            <person name="Peterson D."/>
            <person name="Mcgee K."/>
            <person name="Jones D."/>
            <person name="Wendel J."/>
            <person name="Stelly D."/>
            <person name="Grimwood J."/>
            <person name="Schmutz J."/>
        </authorList>
    </citation>
    <scope>NUCLEOTIDE SEQUENCE [LARGE SCALE GENOMIC DNA]</scope>
    <source>
        <strain evidence="2">1808015.09</strain>
    </source>
</reference>
<dbReference type="GO" id="GO:0009416">
    <property type="term" value="P:response to light stimulus"/>
    <property type="evidence" value="ECO:0007669"/>
    <property type="project" value="TreeGrafter"/>
</dbReference>
<feature type="compositionally biased region" description="Polar residues" evidence="1">
    <location>
        <begin position="307"/>
        <end position="322"/>
    </location>
</feature>
<protein>
    <submittedName>
        <fullName evidence="2">Uncharacterized protein</fullName>
    </submittedName>
</protein>
<feature type="compositionally biased region" description="Acidic residues" evidence="1">
    <location>
        <begin position="457"/>
        <end position="470"/>
    </location>
</feature>
<evidence type="ECO:0000313" key="3">
    <source>
        <dbReference type="Proteomes" id="UP000323506"/>
    </source>
</evidence>
<keyword evidence="3" id="KW-1185">Reference proteome</keyword>
<accession>A0A5D2A232</accession>
<dbReference type="Proteomes" id="UP000323506">
    <property type="component" value="Chromosome D13"/>
</dbReference>
<organism evidence="2 3">
    <name type="scientific">Gossypium darwinii</name>
    <name type="common">Darwin's cotton</name>
    <name type="synonym">Gossypium barbadense var. darwinii</name>
    <dbReference type="NCBI Taxonomy" id="34276"/>
    <lineage>
        <taxon>Eukaryota</taxon>
        <taxon>Viridiplantae</taxon>
        <taxon>Streptophyta</taxon>
        <taxon>Embryophyta</taxon>
        <taxon>Tracheophyta</taxon>
        <taxon>Spermatophyta</taxon>
        <taxon>Magnoliopsida</taxon>
        <taxon>eudicotyledons</taxon>
        <taxon>Gunneridae</taxon>
        <taxon>Pentapetalae</taxon>
        <taxon>rosids</taxon>
        <taxon>malvids</taxon>
        <taxon>Malvales</taxon>
        <taxon>Malvaceae</taxon>
        <taxon>Malvoideae</taxon>
        <taxon>Gossypium</taxon>
    </lineage>
</organism>
<feature type="region of interest" description="Disordered" evidence="1">
    <location>
        <begin position="301"/>
        <end position="337"/>
    </location>
</feature>
<evidence type="ECO:0000313" key="2">
    <source>
        <dbReference type="EMBL" id="TYG37946.1"/>
    </source>
</evidence>
<evidence type="ECO:0000256" key="1">
    <source>
        <dbReference type="SAM" id="MobiDB-lite"/>
    </source>
</evidence>
<dbReference type="AlphaFoldDB" id="A0A5D2A232"/>
<feature type="compositionally biased region" description="Basic and acidic residues" evidence="1">
    <location>
        <begin position="399"/>
        <end position="409"/>
    </location>
</feature>
<dbReference type="PANTHER" id="PTHR31008">
    <property type="entry name" value="COP1-INTERACTING PROTEIN-RELATED"/>
    <property type="match status" value="1"/>
</dbReference>
<dbReference type="PANTHER" id="PTHR31008:SF4">
    <property type="entry name" value="COP1-INTERACTING PROTEIN 7"/>
    <property type="match status" value="1"/>
</dbReference>
<dbReference type="EMBL" id="CM017713">
    <property type="protein sequence ID" value="TYG37946.1"/>
    <property type="molecule type" value="Genomic_DNA"/>
</dbReference>
<feature type="compositionally biased region" description="Basic residues" evidence="1">
    <location>
        <begin position="427"/>
        <end position="440"/>
    </location>
</feature>
<proteinExistence type="predicted"/>
<feature type="compositionally biased region" description="Basic residues" evidence="1">
    <location>
        <begin position="385"/>
        <end position="398"/>
    </location>
</feature>
<feature type="compositionally biased region" description="Basic residues" evidence="1">
    <location>
        <begin position="490"/>
        <end position="506"/>
    </location>
</feature>